<dbReference type="AlphaFoldDB" id="D8SN42"/>
<feature type="region of interest" description="Disordered" evidence="1">
    <location>
        <begin position="64"/>
        <end position="152"/>
    </location>
</feature>
<evidence type="ECO:0000259" key="2">
    <source>
        <dbReference type="PROSITE" id="PS50033"/>
    </source>
</evidence>
<dbReference type="FunCoup" id="D8SN42">
    <property type="interactions" value="2128"/>
</dbReference>
<dbReference type="HOGENOM" id="CLU_066976_0_0_1"/>
<feature type="region of interest" description="Disordered" evidence="1">
    <location>
        <begin position="225"/>
        <end position="251"/>
    </location>
</feature>
<name>D8SN42_SELML</name>
<dbReference type="SUPFAM" id="SSF54236">
    <property type="entry name" value="Ubiquitin-like"/>
    <property type="match status" value="1"/>
</dbReference>
<dbReference type="PROSITE" id="PS50033">
    <property type="entry name" value="UBX"/>
    <property type="match status" value="1"/>
</dbReference>
<protein>
    <recommendedName>
        <fullName evidence="2">UBX domain-containing protein</fullName>
    </recommendedName>
</protein>
<dbReference type="PANTHER" id="PTHR23322:SF93">
    <property type="entry name" value="UBX DOMAIN-CONTAINING PROTEIN 8"/>
    <property type="match status" value="1"/>
</dbReference>
<accession>D8SN42</accession>
<evidence type="ECO:0000256" key="1">
    <source>
        <dbReference type="SAM" id="MobiDB-lite"/>
    </source>
</evidence>
<organism evidence="4">
    <name type="scientific">Selaginella moellendorffii</name>
    <name type="common">Spikemoss</name>
    <dbReference type="NCBI Taxonomy" id="88036"/>
    <lineage>
        <taxon>Eukaryota</taxon>
        <taxon>Viridiplantae</taxon>
        <taxon>Streptophyta</taxon>
        <taxon>Embryophyta</taxon>
        <taxon>Tracheophyta</taxon>
        <taxon>Lycopodiopsida</taxon>
        <taxon>Selaginellales</taxon>
        <taxon>Selaginellaceae</taxon>
        <taxon>Selaginella</taxon>
    </lineage>
</organism>
<dbReference type="InterPro" id="IPR029071">
    <property type="entry name" value="Ubiquitin-like_domsf"/>
</dbReference>
<dbReference type="Proteomes" id="UP000001514">
    <property type="component" value="Unassembled WGS sequence"/>
</dbReference>
<dbReference type="InParanoid" id="D8SN42"/>
<dbReference type="InterPro" id="IPR050730">
    <property type="entry name" value="UBX_domain-protein"/>
</dbReference>
<dbReference type="PANTHER" id="PTHR23322">
    <property type="entry name" value="FAS-ASSOCIATED PROTEIN"/>
    <property type="match status" value="1"/>
</dbReference>
<sequence>MVRAAIEASKMDPETGADSASQSVPGTEDDDIARAVSLSLKRFTLDCRGREEVSRFTLAAGRYSKVWGENPSTGPSSFPTRNVIQEPEETPDEQPLLRRRQRRVVPIVEEPAAEEAFERQPRSADEEHRPSAPQPNGDVIPADEWAGISSEEQDEAVMLEAAFFGGLPDIQYRPTPEFAAASAADVSSSRPQQPLSPSVVAQRLLREQQDDEYLASLAADREKEVKAKQDAEAASEMEKLRRQEEQRRSEAAAELERKLATKAESLPAEPTQEDDQAVTILVRLPDGSRHGRRFRKSDKLQNLFDFIDLSRAVEPGTYRLVRQYPRRAFTGDDHAASFDSLGLTSKQEALFLETI</sequence>
<feature type="region of interest" description="Disordered" evidence="1">
    <location>
        <begin position="1"/>
        <end position="30"/>
    </location>
</feature>
<dbReference type="EMBL" id="GL377629">
    <property type="protein sequence ID" value="EFJ13996.1"/>
    <property type="molecule type" value="Genomic_DNA"/>
</dbReference>
<feature type="domain" description="UBX" evidence="2">
    <location>
        <begin position="273"/>
        <end position="351"/>
    </location>
</feature>
<dbReference type="CDD" id="cd01767">
    <property type="entry name" value="UBX"/>
    <property type="match status" value="1"/>
</dbReference>
<dbReference type="Gramene" id="EFJ13996">
    <property type="protein sequence ID" value="EFJ13996"/>
    <property type="gene ID" value="SELMODRAFT_268911"/>
</dbReference>
<evidence type="ECO:0000313" key="4">
    <source>
        <dbReference type="Proteomes" id="UP000001514"/>
    </source>
</evidence>
<dbReference type="eggNOG" id="KOG1363">
    <property type="taxonomic scope" value="Eukaryota"/>
</dbReference>
<feature type="compositionally biased region" description="Basic and acidic residues" evidence="1">
    <location>
        <begin position="116"/>
        <end position="130"/>
    </location>
</feature>
<keyword evidence="4" id="KW-1185">Reference proteome</keyword>
<dbReference type="SMART" id="SM00166">
    <property type="entry name" value="UBX"/>
    <property type="match status" value="1"/>
</dbReference>
<feature type="compositionally biased region" description="Polar residues" evidence="1">
    <location>
        <begin position="70"/>
        <end position="83"/>
    </location>
</feature>
<dbReference type="Pfam" id="PF00789">
    <property type="entry name" value="UBX"/>
    <property type="match status" value="1"/>
</dbReference>
<dbReference type="InterPro" id="IPR001012">
    <property type="entry name" value="UBX_dom"/>
</dbReference>
<evidence type="ECO:0000313" key="3">
    <source>
        <dbReference type="EMBL" id="EFJ13996.1"/>
    </source>
</evidence>
<feature type="region of interest" description="Disordered" evidence="1">
    <location>
        <begin position="179"/>
        <end position="198"/>
    </location>
</feature>
<dbReference type="KEGG" id="smo:SELMODRAFT_268911"/>
<dbReference type="Gene3D" id="3.10.20.90">
    <property type="entry name" value="Phosphatidylinositol 3-kinase Catalytic Subunit, Chain A, domain 1"/>
    <property type="match status" value="1"/>
</dbReference>
<reference evidence="3 4" key="1">
    <citation type="journal article" date="2011" name="Science">
        <title>The Selaginella genome identifies genetic changes associated with the evolution of vascular plants.</title>
        <authorList>
            <person name="Banks J.A."/>
            <person name="Nishiyama T."/>
            <person name="Hasebe M."/>
            <person name="Bowman J.L."/>
            <person name="Gribskov M."/>
            <person name="dePamphilis C."/>
            <person name="Albert V.A."/>
            <person name="Aono N."/>
            <person name="Aoyama T."/>
            <person name="Ambrose B.A."/>
            <person name="Ashton N.W."/>
            <person name="Axtell M.J."/>
            <person name="Barker E."/>
            <person name="Barker M.S."/>
            <person name="Bennetzen J.L."/>
            <person name="Bonawitz N.D."/>
            <person name="Chapple C."/>
            <person name="Cheng C."/>
            <person name="Correa L.G."/>
            <person name="Dacre M."/>
            <person name="DeBarry J."/>
            <person name="Dreyer I."/>
            <person name="Elias M."/>
            <person name="Engstrom E.M."/>
            <person name="Estelle M."/>
            <person name="Feng L."/>
            <person name="Finet C."/>
            <person name="Floyd S.K."/>
            <person name="Frommer W.B."/>
            <person name="Fujita T."/>
            <person name="Gramzow L."/>
            <person name="Gutensohn M."/>
            <person name="Harholt J."/>
            <person name="Hattori M."/>
            <person name="Heyl A."/>
            <person name="Hirai T."/>
            <person name="Hiwatashi Y."/>
            <person name="Ishikawa M."/>
            <person name="Iwata M."/>
            <person name="Karol K.G."/>
            <person name="Koehler B."/>
            <person name="Kolukisaoglu U."/>
            <person name="Kubo M."/>
            <person name="Kurata T."/>
            <person name="Lalonde S."/>
            <person name="Li K."/>
            <person name="Li Y."/>
            <person name="Litt A."/>
            <person name="Lyons E."/>
            <person name="Manning G."/>
            <person name="Maruyama T."/>
            <person name="Michael T.P."/>
            <person name="Mikami K."/>
            <person name="Miyazaki S."/>
            <person name="Morinaga S."/>
            <person name="Murata T."/>
            <person name="Mueller-Roeber B."/>
            <person name="Nelson D.R."/>
            <person name="Obara M."/>
            <person name="Oguri Y."/>
            <person name="Olmstead R.G."/>
            <person name="Onodera N."/>
            <person name="Petersen B.L."/>
            <person name="Pils B."/>
            <person name="Prigge M."/>
            <person name="Rensing S.A."/>
            <person name="Riano-Pachon D.M."/>
            <person name="Roberts A.W."/>
            <person name="Sato Y."/>
            <person name="Scheller H.V."/>
            <person name="Schulz B."/>
            <person name="Schulz C."/>
            <person name="Shakirov E.V."/>
            <person name="Shibagaki N."/>
            <person name="Shinohara N."/>
            <person name="Shippen D.E."/>
            <person name="Soerensen I."/>
            <person name="Sotooka R."/>
            <person name="Sugimoto N."/>
            <person name="Sugita M."/>
            <person name="Sumikawa N."/>
            <person name="Tanurdzic M."/>
            <person name="Theissen G."/>
            <person name="Ulvskov P."/>
            <person name="Wakazuki S."/>
            <person name="Weng J.K."/>
            <person name="Willats W.W."/>
            <person name="Wipf D."/>
            <person name="Wolf P.G."/>
            <person name="Yang L."/>
            <person name="Zimmer A.D."/>
            <person name="Zhu Q."/>
            <person name="Mitros T."/>
            <person name="Hellsten U."/>
            <person name="Loque D."/>
            <person name="Otillar R."/>
            <person name="Salamov A."/>
            <person name="Schmutz J."/>
            <person name="Shapiro H."/>
            <person name="Lindquist E."/>
            <person name="Lucas S."/>
            <person name="Rokhsar D."/>
            <person name="Grigoriev I.V."/>
        </authorList>
    </citation>
    <scope>NUCLEOTIDE SEQUENCE [LARGE SCALE GENOMIC DNA]</scope>
</reference>
<proteinExistence type="predicted"/>
<gene>
    <name evidence="3" type="ORF">SELMODRAFT_268911</name>
</gene>
<dbReference type="STRING" id="88036.D8SN42"/>